<feature type="region of interest" description="Disordered" evidence="1">
    <location>
        <begin position="53"/>
        <end position="77"/>
    </location>
</feature>
<dbReference type="Pfam" id="PF15920">
    <property type="entry name" value="WHAMM-JMY_N"/>
    <property type="match status" value="1"/>
</dbReference>
<feature type="non-terminal residue" evidence="3">
    <location>
        <position position="121"/>
    </location>
</feature>
<dbReference type="Proteomes" id="UP001295444">
    <property type="component" value="Chromosome 05"/>
</dbReference>
<evidence type="ECO:0000313" key="3">
    <source>
        <dbReference type="EMBL" id="CAH2293012.1"/>
    </source>
</evidence>
<organism evidence="3 4">
    <name type="scientific">Pelobates cultripes</name>
    <name type="common">Western spadefoot toad</name>
    <dbReference type="NCBI Taxonomy" id="61616"/>
    <lineage>
        <taxon>Eukaryota</taxon>
        <taxon>Metazoa</taxon>
        <taxon>Chordata</taxon>
        <taxon>Craniata</taxon>
        <taxon>Vertebrata</taxon>
        <taxon>Euteleostomi</taxon>
        <taxon>Amphibia</taxon>
        <taxon>Batrachia</taxon>
        <taxon>Anura</taxon>
        <taxon>Pelobatoidea</taxon>
        <taxon>Pelobatidae</taxon>
        <taxon>Pelobates</taxon>
    </lineage>
</organism>
<keyword evidence="4" id="KW-1185">Reference proteome</keyword>
<proteinExistence type="predicted"/>
<dbReference type="InterPro" id="IPR031808">
    <property type="entry name" value="JMY/WHAMM_N"/>
</dbReference>
<accession>A0AAD1S5F7</accession>
<reference evidence="3" key="1">
    <citation type="submission" date="2022-03" db="EMBL/GenBank/DDBJ databases">
        <authorList>
            <person name="Alioto T."/>
            <person name="Alioto T."/>
            <person name="Gomez Garrido J."/>
        </authorList>
    </citation>
    <scope>NUCLEOTIDE SEQUENCE</scope>
</reference>
<dbReference type="EMBL" id="OW240916">
    <property type="protein sequence ID" value="CAH2293012.1"/>
    <property type="molecule type" value="Genomic_DNA"/>
</dbReference>
<evidence type="ECO:0000259" key="2">
    <source>
        <dbReference type="Pfam" id="PF15920"/>
    </source>
</evidence>
<feature type="region of interest" description="Disordered" evidence="1">
    <location>
        <begin position="91"/>
        <end position="121"/>
    </location>
</feature>
<feature type="non-terminal residue" evidence="3">
    <location>
        <position position="1"/>
    </location>
</feature>
<dbReference type="AlphaFoldDB" id="A0AAD1S5F7"/>
<evidence type="ECO:0000256" key="1">
    <source>
        <dbReference type="SAM" id="MobiDB-lite"/>
    </source>
</evidence>
<name>A0AAD1S5F7_PELCU</name>
<protein>
    <submittedName>
        <fullName evidence="3">WASP homolog-associated with actin, membranes and microtubules</fullName>
    </submittedName>
</protein>
<gene>
    <name evidence="3" type="ORF">PECUL_23A028026</name>
</gene>
<sequence>QQQSRWEKNEEQSSWAGLYFVEDLQHIHRQVSLVCSQLEPCFPCLSSSDSPPVDAAPLQDPVLEGLPEGAGRHKLGPGAVPMARGSCWSCSSPSDQYSARRASSSCAGGGARRGHYRGSDH</sequence>
<evidence type="ECO:0000313" key="4">
    <source>
        <dbReference type="Proteomes" id="UP001295444"/>
    </source>
</evidence>
<feature type="compositionally biased region" description="Basic residues" evidence="1">
    <location>
        <begin position="112"/>
        <end position="121"/>
    </location>
</feature>
<feature type="domain" description="JMY/WHAMM N-terminal" evidence="2">
    <location>
        <begin position="6"/>
        <end position="50"/>
    </location>
</feature>